<dbReference type="PROSITE" id="PS51257">
    <property type="entry name" value="PROKAR_LIPOPROTEIN"/>
    <property type="match status" value="1"/>
</dbReference>
<name>A0A0F5JT06_9BURK</name>
<comment type="caution">
    <text evidence="1">The sequence shown here is derived from an EMBL/GenBank/DDBJ whole genome shotgun (WGS) entry which is preliminary data.</text>
</comment>
<accession>A0A0F5JT06</accession>
<feature type="non-terminal residue" evidence="1">
    <location>
        <position position="1"/>
    </location>
</feature>
<sequence>MIRALLYSIFVQLLVSCGNGEVGAATYTIGGTLTGLEGGTVSLFNNVASDRLDLNTDGTFTFAKKSSKL</sequence>
<protein>
    <submittedName>
        <fullName evidence="1">Uncharacterized protein</fullName>
    </submittedName>
</protein>
<dbReference type="AlphaFoldDB" id="A0A0F5JT06"/>
<evidence type="ECO:0000313" key="2">
    <source>
        <dbReference type="Proteomes" id="UP000033618"/>
    </source>
</evidence>
<evidence type="ECO:0000313" key="1">
    <source>
        <dbReference type="EMBL" id="KKB60789.1"/>
    </source>
</evidence>
<organism evidence="1 2">
    <name type="scientific">Robbsia andropogonis</name>
    <dbReference type="NCBI Taxonomy" id="28092"/>
    <lineage>
        <taxon>Bacteria</taxon>
        <taxon>Pseudomonadati</taxon>
        <taxon>Pseudomonadota</taxon>
        <taxon>Betaproteobacteria</taxon>
        <taxon>Burkholderiales</taxon>
        <taxon>Burkholderiaceae</taxon>
        <taxon>Robbsia</taxon>
    </lineage>
</organism>
<dbReference type="EMBL" id="LAQU01000207">
    <property type="protein sequence ID" value="KKB60789.1"/>
    <property type="molecule type" value="Genomic_DNA"/>
</dbReference>
<reference evidence="1 2" key="1">
    <citation type="submission" date="2015-03" db="EMBL/GenBank/DDBJ databases">
        <title>Draft Genome Sequence of Burkholderia andropogonis type strain ICMP2807, isolated from Sorghum bicolor.</title>
        <authorList>
            <person name="Lopes-Santos L."/>
            <person name="Castro D.B."/>
            <person name="Ottoboni L.M."/>
            <person name="Park D."/>
            <person name="Weirc B.S."/>
            <person name="Destefano S.A."/>
        </authorList>
    </citation>
    <scope>NUCLEOTIDE SEQUENCE [LARGE SCALE GENOMIC DNA]</scope>
    <source>
        <strain evidence="1 2">ICMP2807</strain>
    </source>
</reference>
<gene>
    <name evidence="1" type="ORF">WM40_27170</name>
</gene>
<proteinExistence type="predicted"/>
<keyword evidence="2" id="KW-1185">Reference proteome</keyword>
<dbReference type="Proteomes" id="UP000033618">
    <property type="component" value="Unassembled WGS sequence"/>
</dbReference>
<dbReference type="PATRIC" id="fig|28092.6.peg.6438"/>